<name>A0A1B2HGB3_9PSEU</name>
<reference evidence="1 2" key="1">
    <citation type="submission" date="2016-07" db="EMBL/GenBank/DDBJ databases">
        <title>Complete genome sequence of the Lentzea guizhouensis DHS C013.</title>
        <authorList>
            <person name="Cao C."/>
        </authorList>
    </citation>
    <scope>NUCLEOTIDE SEQUENCE [LARGE SCALE GENOMIC DNA]</scope>
    <source>
        <strain evidence="1 2">DHS C013</strain>
    </source>
</reference>
<accession>A0A1B2HGB3</accession>
<evidence type="ECO:0000313" key="2">
    <source>
        <dbReference type="Proteomes" id="UP000093053"/>
    </source>
</evidence>
<evidence type="ECO:0000313" key="1">
    <source>
        <dbReference type="EMBL" id="ANZ36755.1"/>
    </source>
</evidence>
<protein>
    <submittedName>
        <fullName evidence="1">Uncharacterized protein</fullName>
    </submittedName>
</protein>
<gene>
    <name evidence="1" type="ORF">BBK82_12435</name>
</gene>
<dbReference type="STRING" id="1586287.BBK82_12435"/>
<dbReference type="EMBL" id="CP016793">
    <property type="protein sequence ID" value="ANZ36755.1"/>
    <property type="molecule type" value="Genomic_DNA"/>
</dbReference>
<dbReference type="OrthoDB" id="5180306at2"/>
<dbReference type="KEGG" id="led:BBK82_12435"/>
<dbReference type="InterPro" id="IPR036689">
    <property type="entry name" value="ESAT-6-like_sf"/>
</dbReference>
<keyword evidence="2" id="KW-1185">Reference proteome</keyword>
<dbReference type="SUPFAM" id="SSF140453">
    <property type="entry name" value="EsxAB dimer-like"/>
    <property type="match status" value="1"/>
</dbReference>
<proteinExistence type="predicted"/>
<dbReference type="RefSeq" id="WP_065915154.1">
    <property type="nucleotide sequence ID" value="NZ_CP016793.1"/>
</dbReference>
<dbReference type="Proteomes" id="UP000093053">
    <property type="component" value="Chromosome"/>
</dbReference>
<organism evidence="1 2">
    <name type="scientific">Lentzea guizhouensis</name>
    <dbReference type="NCBI Taxonomy" id="1586287"/>
    <lineage>
        <taxon>Bacteria</taxon>
        <taxon>Bacillati</taxon>
        <taxon>Actinomycetota</taxon>
        <taxon>Actinomycetes</taxon>
        <taxon>Pseudonocardiales</taxon>
        <taxon>Pseudonocardiaceae</taxon>
        <taxon>Lentzea</taxon>
    </lineage>
</organism>
<dbReference type="AlphaFoldDB" id="A0A1B2HGB3"/>
<sequence>MAEETKFDVPGLDKDKQVDITEKTTGEKAAENAPFYGSFMKAVEAASKTGETGGFASLASEGSALISSVSEAGQIAVDPIGWLVNQGLSFLISVVEPLEDAIHFVSGDGPALQQAGENFGLLAEGLTKLRDGFSEDLQSSVQSWGGQTADAAASKLGEFANGIDGVIGQAGELSELLLTSSMIMQVIEDVIKAILSELIIWLVMIWIPALAAAVPSFGSSTAAAGAMTGVRVASTASRVSRIVAKLRGFLTKIMQFLRSLVGRTKNVGTAFKKAMADKKAGVSVADKAVSQLSRRDLHRGWVDKMNSSKGIVGERMNQGFWRSMGEAVGIEAAAQFDGRNEKGLRNTSLQQQAAEARETGTDYSKQQIKGYLDI</sequence>